<sequence>MSTWRDKTPLHMHMIELDNVPQSQKISQLSHLCYISVCTVSAILSRGGKLSGPSGFCPLCRGTLLVAM</sequence>
<protein>
    <submittedName>
        <fullName evidence="1">Uncharacterized protein</fullName>
    </submittedName>
</protein>
<gene>
    <name evidence="1" type="ORF">B7P43_G18167</name>
</gene>
<comment type="caution">
    <text evidence="1">The sequence shown here is derived from an EMBL/GenBank/DDBJ whole genome shotgun (WGS) entry which is preliminary data.</text>
</comment>
<reference evidence="1 2" key="1">
    <citation type="submission" date="2017-12" db="EMBL/GenBank/DDBJ databases">
        <title>Hemimetabolous genomes reveal molecular basis of termite eusociality.</title>
        <authorList>
            <person name="Harrison M.C."/>
            <person name="Jongepier E."/>
            <person name="Robertson H.M."/>
            <person name="Arning N."/>
            <person name="Bitard-Feildel T."/>
            <person name="Chao H."/>
            <person name="Childers C.P."/>
            <person name="Dinh H."/>
            <person name="Doddapaneni H."/>
            <person name="Dugan S."/>
            <person name="Gowin J."/>
            <person name="Greiner C."/>
            <person name="Han Y."/>
            <person name="Hu H."/>
            <person name="Hughes D.S.T."/>
            <person name="Huylmans A.-K."/>
            <person name="Kemena C."/>
            <person name="Kremer L.P.M."/>
            <person name="Lee S.L."/>
            <person name="Lopez-Ezquerra A."/>
            <person name="Mallet L."/>
            <person name="Monroy-Kuhn J.M."/>
            <person name="Moser A."/>
            <person name="Murali S.C."/>
            <person name="Muzny D.M."/>
            <person name="Otani S."/>
            <person name="Piulachs M.-D."/>
            <person name="Poelchau M."/>
            <person name="Qu J."/>
            <person name="Schaub F."/>
            <person name="Wada-Katsumata A."/>
            <person name="Worley K.C."/>
            <person name="Xie Q."/>
            <person name="Ylla G."/>
            <person name="Poulsen M."/>
            <person name="Gibbs R.A."/>
            <person name="Schal C."/>
            <person name="Richards S."/>
            <person name="Belles X."/>
            <person name="Korb J."/>
            <person name="Bornberg-Bauer E."/>
        </authorList>
    </citation>
    <scope>NUCLEOTIDE SEQUENCE [LARGE SCALE GENOMIC DNA]</scope>
    <source>
        <tissue evidence="1">Whole body</tissue>
    </source>
</reference>
<dbReference type="Proteomes" id="UP000235965">
    <property type="component" value="Unassembled WGS sequence"/>
</dbReference>
<accession>A0A2J7QR11</accession>
<proteinExistence type="predicted"/>
<dbReference type="InParanoid" id="A0A2J7QR11"/>
<organism evidence="1 2">
    <name type="scientific">Cryptotermes secundus</name>
    <dbReference type="NCBI Taxonomy" id="105785"/>
    <lineage>
        <taxon>Eukaryota</taxon>
        <taxon>Metazoa</taxon>
        <taxon>Ecdysozoa</taxon>
        <taxon>Arthropoda</taxon>
        <taxon>Hexapoda</taxon>
        <taxon>Insecta</taxon>
        <taxon>Pterygota</taxon>
        <taxon>Neoptera</taxon>
        <taxon>Polyneoptera</taxon>
        <taxon>Dictyoptera</taxon>
        <taxon>Blattodea</taxon>
        <taxon>Blattoidea</taxon>
        <taxon>Termitoidae</taxon>
        <taxon>Kalotermitidae</taxon>
        <taxon>Cryptotermitinae</taxon>
        <taxon>Cryptotermes</taxon>
    </lineage>
</organism>
<keyword evidence="2" id="KW-1185">Reference proteome</keyword>
<dbReference type="EMBL" id="NEVH01012079">
    <property type="protein sequence ID" value="PNF31016.1"/>
    <property type="molecule type" value="Genomic_DNA"/>
</dbReference>
<evidence type="ECO:0000313" key="2">
    <source>
        <dbReference type="Proteomes" id="UP000235965"/>
    </source>
</evidence>
<name>A0A2J7QR11_9NEOP</name>
<dbReference type="AlphaFoldDB" id="A0A2J7QR11"/>
<evidence type="ECO:0000313" key="1">
    <source>
        <dbReference type="EMBL" id="PNF31016.1"/>
    </source>
</evidence>